<reference evidence="3 4" key="1">
    <citation type="submission" date="2019-02" db="EMBL/GenBank/DDBJ databases">
        <title>Genomic Encyclopedia of Type Strains, Phase IV (KMG-IV): sequencing the most valuable type-strain genomes for metagenomic binning, comparative biology and taxonomic classification.</title>
        <authorList>
            <person name="Goeker M."/>
        </authorList>
    </citation>
    <scope>NUCLEOTIDE SEQUENCE [LARGE SCALE GENOMIC DNA]</scope>
    <source>
        <strain evidence="3 4">DSM 21056</strain>
    </source>
</reference>
<accession>A0A4Q8CY03</accession>
<dbReference type="InterPro" id="IPR007454">
    <property type="entry name" value="UPF0250_YbeD-like"/>
</dbReference>
<dbReference type="Proteomes" id="UP000292298">
    <property type="component" value="Unassembled WGS sequence"/>
</dbReference>
<organism evidence="3 4">
    <name type="scientific">Spiribacter vilamensis</name>
    <dbReference type="NCBI Taxonomy" id="531306"/>
    <lineage>
        <taxon>Bacteria</taxon>
        <taxon>Pseudomonadati</taxon>
        <taxon>Pseudomonadota</taxon>
        <taxon>Gammaproteobacteria</taxon>
        <taxon>Chromatiales</taxon>
        <taxon>Ectothiorhodospiraceae</taxon>
        <taxon>Spiribacter</taxon>
    </lineage>
</organism>
<keyword evidence="4" id="KW-1185">Reference proteome</keyword>
<comment type="similarity">
    <text evidence="1 2">Belongs to the UPF0250 family.</text>
</comment>
<dbReference type="RefSeq" id="WP_130502202.1">
    <property type="nucleotide sequence ID" value="NZ_SHLI01000001.1"/>
</dbReference>
<sequence>MDQLKASPEGLTFPCSFPIKAMGRNSDELRQTVLEIVQRHAPELSADTLTTAESRGGRFISVTATITASSRAQLDAIYGELKAHDSVLATL</sequence>
<proteinExistence type="inferred from homology"/>
<protein>
    <recommendedName>
        <fullName evidence="2">UPF0250 protein EV698_0068</fullName>
    </recommendedName>
</protein>
<dbReference type="Gene3D" id="3.30.70.260">
    <property type="match status" value="1"/>
</dbReference>
<comment type="caution">
    <text evidence="3">The sequence shown here is derived from an EMBL/GenBank/DDBJ whole genome shotgun (WGS) entry which is preliminary data.</text>
</comment>
<dbReference type="AlphaFoldDB" id="A0A4Q8CY03"/>
<dbReference type="PANTHER" id="PTHR38036:SF1">
    <property type="entry name" value="UPF0250 PROTEIN YBED"/>
    <property type="match status" value="1"/>
</dbReference>
<dbReference type="PANTHER" id="PTHR38036">
    <property type="entry name" value="UPF0250 PROTEIN YBED"/>
    <property type="match status" value="1"/>
</dbReference>
<gene>
    <name evidence="3" type="ORF">EV698_0068</name>
</gene>
<dbReference type="OrthoDB" id="9793424at2"/>
<evidence type="ECO:0000256" key="2">
    <source>
        <dbReference type="HAMAP-Rule" id="MF_00659"/>
    </source>
</evidence>
<dbReference type="HAMAP" id="MF_00659">
    <property type="entry name" value="UPF0250"/>
    <property type="match status" value="1"/>
</dbReference>
<dbReference type="EMBL" id="SHLI01000001">
    <property type="protein sequence ID" value="RZU97838.1"/>
    <property type="molecule type" value="Genomic_DNA"/>
</dbReference>
<dbReference type="GO" id="GO:0005829">
    <property type="term" value="C:cytosol"/>
    <property type="evidence" value="ECO:0007669"/>
    <property type="project" value="TreeGrafter"/>
</dbReference>
<dbReference type="Pfam" id="PF04359">
    <property type="entry name" value="DUF493"/>
    <property type="match status" value="1"/>
</dbReference>
<name>A0A4Q8CY03_9GAMM</name>
<dbReference type="SUPFAM" id="SSF117991">
    <property type="entry name" value="YbeD/HP0495-like"/>
    <property type="match status" value="1"/>
</dbReference>
<evidence type="ECO:0000313" key="3">
    <source>
        <dbReference type="EMBL" id="RZU97838.1"/>
    </source>
</evidence>
<dbReference type="InterPro" id="IPR027471">
    <property type="entry name" value="YbeD-like_sf"/>
</dbReference>
<evidence type="ECO:0000256" key="1">
    <source>
        <dbReference type="ARBA" id="ARBA00008460"/>
    </source>
</evidence>
<evidence type="ECO:0000313" key="4">
    <source>
        <dbReference type="Proteomes" id="UP000292298"/>
    </source>
</evidence>